<dbReference type="Pfam" id="PF08268">
    <property type="entry name" value="FBA_3"/>
    <property type="match status" value="1"/>
</dbReference>
<accession>A0ABM0SXT0</accession>
<keyword evidence="2" id="KW-1185">Reference proteome</keyword>
<reference evidence="3" key="2">
    <citation type="submission" date="2025-08" db="UniProtKB">
        <authorList>
            <consortium name="RefSeq"/>
        </authorList>
    </citation>
    <scope>IDENTIFICATION</scope>
    <source>
        <tissue evidence="3">Leaf</tissue>
    </source>
</reference>
<organism evidence="2 3">
    <name type="scientific">Camelina sativa</name>
    <name type="common">False flax</name>
    <name type="synonym">Myagrum sativum</name>
    <dbReference type="NCBI Taxonomy" id="90675"/>
    <lineage>
        <taxon>Eukaryota</taxon>
        <taxon>Viridiplantae</taxon>
        <taxon>Streptophyta</taxon>
        <taxon>Embryophyta</taxon>
        <taxon>Tracheophyta</taxon>
        <taxon>Spermatophyta</taxon>
        <taxon>Magnoliopsida</taxon>
        <taxon>eudicotyledons</taxon>
        <taxon>Gunneridae</taxon>
        <taxon>Pentapetalae</taxon>
        <taxon>rosids</taxon>
        <taxon>malvids</taxon>
        <taxon>Brassicales</taxon>
        <taxon>Brassicaceae</taxon>
        <taxon>Camelineae</taxon>
        <taxon>Camelina</taxon>
    </lineage>
</organism>
<evidence type="ECO:0000313" key="2">
    <source>
        <dbReference type="Proteomes" id="UP000694864"/>
    </source>
</evidence>
<gene>
    <name evidence="3" type="primary">LOC104703363</name>
</gene>
<dbReference type="NCBIfam" id="TIGR01640">
    <property type="entry name" value="F_box_assoc_1"/>
    <property type="match status" value="1"/>
</dbReference>
<dbReference type="PANTHER" id="PTHR31111">
    <property type="entry name" value="BNAA05G37150D PROTEIN-RELATED"/>
    <property type="match status" value="1"/>
</dbReference>
<sequence>MEKYRISEGSLISFDLTSEEFNVIKLPEVDIRVPLVKYNGKIALSCQYPNGKFDLWVLEDASKQEWPKVSLVVPSWTDLVVGGRYLNFRGTLSTGELIFSPQPCRNPLYLISLDLKENNAKKVLVEGLGDKFPNLEVYLDHVDSPMVLSNVS</sequence>
<dbReference type="Proteomes" id="UP000694864">
    <property type="component" value="Chromosome 1"/>
</dbReference>
<protein>
    <submittedName>
        <fullName evidence="3">F-box/kelch-repeat protein At3g04660-like</fullName>
    </submittedName>
</protein>
<dbReference type="InterPro" id="IPR017451">
    <property type="entry name" value="F-box-assoc_interact_dom"/>
</dbReference>
<evidence type="ECO:0000313" key="3">
    <source>
        <dbReference type="RefSeq" id="XP_010417674.1"/>
    </source>
</evidence>
<dbReference type="GeneID" id="104703363"/>
<evidence type="ECO:0000259" key="1">
    <source>
        <dbReference type="Pfam" id="PF08268"/>
    </source>
</evidence>
<proteinExistence type="predicted"/>
<reference evidence="2" key="1">
    <citation type="journal article" date="2014" name="Nat. Commun.">
        <title>The emerging biofuel crop Camelina sativa retains a highly undifferentiated hexaploid genome structure.</title>
        <authorList>
            <person name="Kagale S."/>
            <person name="Koh C."/>
            <person name="Nixon J."/>
            <person name="Bollina V."/>
            <person name="Clarke W.E."/>
            <person name="Tuteja R."/>
            <person name="Spillane C."/>
            <person name="Robinson S.J."/>
            <person name="Links M.G."/>
            <person name="Clarke C."/>
            <person name="Higgins E.E."/>
            <person name="Huebert T."/>
            <person name="Sharpe A.G."/>
            <person name="Parkin I.A."/>
        </authorList>
    </citation>
    <scope>NUCLEOTIDE SEQUENCE [LARGE SCALE GENOMIC DNA]</scope>
    <source>
        <strain evidence="2">cv. DH55</strain>
    </source>
</reference>
<feature type="domain" description="F-box associated beta-propeller type 3" evidence="1">
    <location>
        <begin position="10"/>
        <end position="134"/>
    </location>
</feature>
<dbReference type="PANTHER" id="PTHR31111:SF78">
    <property type="entry name" value="F-BOX ASSOCIATED UBIQUITINATION EFFECTOR FAMILY PROTEIN"/>
    <property type="match status" value="1"/>
</dbReference>
<dbReference type="InterPro" id="IPR013187">
    <property type="entry name" value="F-box-assoc_dom_typ3"/>
</dbReference>
<name>A0ABM0SXT0_CAMSA</name>
<dbReference type="RefSeq" id="XP_010417674.1">
    <property type="nucleotide sequence ID" value="XM_010419372.1"/>
</dbReference>